<organism evidence="1 2">
    <name type="scientific">Kordia periserrulae</name>
    <dbReference type="NCBI Taxonomy" id="701523"/>
    <lineage>
        <taxon>Bacteria</taxon>
        <taxon>Pseudomonadati</taxon>
        <taxon>Bacteroidota</taxon>
        <taxon>Flavobacteriia</taxon>
        <taxon>Flavobacteriales</taxon>
        <taxon>Flavobacteriaceae</taxon>
        <taxon>Kordia</taxon>
    </lineage>
</organism>
<dbReference type="AlphaFoldDB" id="A0A2T6C4A9"/>
<protein>
    <submittedName>
        <fullName evidence="1">Uncharacterized protein</fullName>
    </submittedName>
</protein>
<dbReference type="EMBL" id="QBKT01000002">
    <property type="protein sequence ID" value="PTX63123.1"/>
    <property type="molecule type" value="Genomic_DNA"/>
</dbReference>
<proteinExistence type="predicted"/>
<keyword evidence="2" id="KW-1185">Reference proteome</keyword>
<evidence type="ECO:0000313" key="1">
    <source>
        <dbReference type="EMBL" id="PTX63123.1"/>
    </source>
</evidence>
<reference evidence="1 2" key="1">
    <citation type="submission" date="2018-04" db="EMBL/GenBank/DDBJ databases">
        <title>Genomic Encyclopedia of Archaeal and Bacterial Type Strains, Phase II (KMG-II): from individual species to whole genera.</title>
        <authorList>
            <person name="Goeker M."/>
        </authorList>
    </citation>
    <scope>NUCLEOTIDE SEQUENCE [LARGE SCALE GENOMIC DNA]</scope>
    <source>
        <strain evidence="1 2">DSM 25731</strain>
    </source>
</reference>
<dbReference type="OrthoDB" id="1433887at2"/>
<comment type="caution">
    <text evidence="1">The sequence shown here is derived from an EMBL/GenBank/DDBJ whole genome shotgun (WGS) entry which is preliminary data.</text>
</comment>
<name>A0A2T6C4A9_9FLAO</name>
<dbReference type="RefSeq" id="WP_108114078.1">
    <property type="nucleotide sequence ID" value="NZ_QBKT01000002.1"/>
</dbReference>
<evidence type="ECO:0000313" key="2">
    <source>
        <dbReference type="Proteomes" id="UP000244090"/>
    </source>
</evidence>
<gene>
    <name evidence="1" type="ORF">C8N46_102526</name>
</gene>
<sequence>MSRFSYTYTLLTTVKLLHESEFEAQNHVKIYPNDATKTLIEKHKLVVKMIPEGFVVLYKKQEEFVAQTVDEVVLIGEEEVTDQRIVGYASASPDPIYSNWLPEVIDIDLEFYAIADKTYKTDTDWDNLALTDFVMYSASDLEGTITENTSVKQRTKPDAILQLNIQEVNITTPESLTFEVNLNP</sequence>
<accession>A0A2T6C4A9</accession>
<dbReference type="Proteomes" id="UP000244090">
    <property type="component" value="Unassembled WGS sequence"/>
</dbReference>